<dbReference type="Gene3D" id="2.10.25.10">
    <property type="entry name" value="Laminin"/>
    <property type="match status" value="1"/>
</dbReference>
<dbReference type="Proteomes" id="UP000838412">
    <property type="component" value="Chromosome 4"/>
</dbReference>
<dbReference type="OrthoDB" id="10002665at2759"/>
<dbReference type="InterPro" id="IPR050328">
    <property type="entry name" value="Dev_Immune_Receptor"/>
</dbReference>
<dbReference type="PROSITE" id="PS00022">
    <property type="entry name" value="EGF_1"/>
    <property type="match status" value="1"/>
</dbReference>
<dbReference type="InterPro" id="IPR000742">
    <property type="entry name" value="EGF"/>
</dbReference>
<dbReference type="InterPro" id="IPR001611">
    <property type="entry name" value="Leu-rich_rpt"/>
</dbReference>
<dbReference type="InterPro" id="IPR032675">
    <property type="entry name" value="LRR_dom_sf"/>
</dbReference>
<evidence type="ECO:0000256" key="5">
    <source>
        <dbReference type="SAM" id="Phobius"/>
    </source>
</evidence>
<keyword evidence="2 6" id="KW-0732">Signal</keyword>
<feature type="disulfide bond" evidence="4">
    <location>
        <begin position="323"/>
        <end position="332"/>
    </location>
</feature>
<comment type="caution">
    <text evidence="4">Lacks conserved residue(s) required for the propagation of feature annotation.</text>
</comment>
<keyword evidence="5" id="KW-1133">Transmembrane helix</keyword>
<keyword evidence="9" id="KW-1185">Reference proteome</keyword>
<dbReference type="PANTHER" id="PTHR24373:SF275">
    <property type="entry name" value="TIR DOMAIN-CONTAINING PROTEIN"/>
    <property type="match status" value="1"/>
</dbReference>
<dbReference type="AlphaFoldDB" id="A0A8J9ZSG8"/>
<evidence type="ECO:0000256" key="1">
    <source>
        <dbReference type="ARBA" id="ARBA00022614"/>
    </source>
</evidence>
<name>A0A8J9ZSG8_BRALA</name>
<feature type="chain" id="PRO_5035435570" evidence="6">
    <location>
        <begin position="20"/>
        <end position="395"/>
    </location>
</feature>
<dbReference type="Pfam" id="PF13855">
    <property type="entry name" value="LRR_8"/>
    <property type="match status" value="1"/>
</dbReference>
<feature type="signal peptide" evidence="6">
    <location>
        <begin position="1"/>
        <end position="19"/>
    </location>
</feature>
<evidence type="ECO:0000256" key="6">
    <source>
        <dbReference type="SAM" id="SignalP"/>
    </source>
</evidence>
<dbReference type="SUPFAM" id="SSF52058">
    <property type="entry name" value="L domain-like"/>
    <property type="match status" value="1"/>
</dbReference>
<dbReference type="PROSITE" id="PS50026">
    <property type="entry name" value="EGF_3"/>
    <property type="match status" value="1"/>
</dbReference>
<evidence type="ECO:0000313" key="8">
    <source>
        <dbReference type="EMBL" id="CAH1262744.1"/>
    </source>
</evidence>
<evidence type="ECO:0000256" key="3">
    <source>
        <dbReference type="ARBA" id="ARBA00022737"/>
    </source>
</evidence>
<evidence type="ECO:0000313" key="9">
    <source>
        <dbReference type="Proteomes" id="UP000838412"/>
    </source>
</evidence>
<dbReference type="OMA" id="WHVECPA"/>
<keyword evidence="3" id="KW-0677">Repeat</keyword>
<dbReference type="SUPFAM" id="SSF57196">
    <property type="entry name" value="EGF/Laminin"/>
    <property type="match status" value="1"/>
</dbReference>
<proteinExistence type="predicted"/>
<gene>
    <name evidence="8" type="primary">IGFALS</name>
    <name evidence="8" type="ORF">BLAG_LOCUS17675</name>
</gene>
<dbReference type="PANTHER" id="PTHR24373">
    <property type="entry name" value="SLIT RELATED LEUCINE-RICH REPEAT NEURONAL PROTEIN"/>
    <property type="match status" value="1"/>
</dbReference>
<keyword evidence="5" id="KW-0812">Transmembrane</keyword>
<organism evidence="8 9">
    <name type="scientific">Branchiostoma lanceolatum</name>
    <name type="common">Common lancelet</name>
    <name type="synonym">Amphioxus lanceolatum</name>
    <dbReference type="NCBI Taxonomy" id="7740"/>
    <lineage>
        <taxon>Eukaryota</taxon>
        <taxon>Metazoa</taxon>
        <taxon>Chordata</taxon>
        <taxon>Cephalochordata</taxon>
        <taxon>Leptocardii</taxon>
        <taxon>Amphioxiformes</taxon>
        <taxon>Branchiostomatidae</taxon>
        <taxon>Branchiostoma</taxon>
    </lineage>
</organism>
<dbReference type="EMBL" id="OV696689">
    <property type="protein sequence ID" value="CAH1262744.1"/>
    <property type="molecule type" value="Genomic_DNA"/>
</dbReference>
<feature type="transmembrane region" description="Helical" evidence="5">
    <location>
        <begin position="342"/>
        <end position="369"/>
    </location>
</feature>
<keyword evidence="4" id="KW-1015">Disulfide bond</keyword>
<evidence type="ECO:0000256" key="2">
    <source>
        <dbReference type="ARBA" id="ARBA00022729"/>
    </source>
</evidence>
<keyword evidence="4" id="KW-0245">EGF-like domain</keyword>
<dbReference type="Gene3D" id="3.80.10.10">
    <property type="entry name" value="Ribonuclease Inhibitor"/>
    <property type="match status" value="2"/>
</dbReference>
<accession>A0A8J9ZSG8</accession>
<dbReference type="SMART" id="SM00369">
    <property type="entry name" value="LRR_TYP"/>
    <property type="match status" value="5"/>
</dbReference>
<protein>
    <submittedName>
        <fullName evidence="8">IGFALS protein</fullName>
    </submittedName>
</protein>
<keyword evidence="1" id="KW-0433">Leucine-rich repeat</keyword>
<dbReference type="InterPro" id="IPR003591">
    <property type="entry name" value="Leu-rich_rpt_typical-subtyp"/>
</dbReference>
<feature type="domain" description="EGF-like" evidence="7">
    <location>
        <begin position="297"/>
        <end position="333"/>
    </location>
</feature>
<sequence length="395" mass="44558">MATFYFYVVCLVTVMGTGGVLLKSTRTLSCPGQPGHWHVECPANCTCQESCNTYLRRWVKQVSCVSRTTLRGITFPPTTQDISISNVAGITTIPPDLFSGLTDVLSVDIFNVSMATSPPASLLSELVGLRTLRLVSVKPVNLKMFANLRQLNQLDLHNNDLENVQVQAGVFHTLTSLTHLHLESNSLTYLESGWFHDTVNLETISVSDNNIHYIDNNTFQYLSELSELNLQQNPFVRVEMNAFHNLNNLRSIYMDRNQLDTVGPVLIHAQLPQLTNLYLQTSRYYWKHVTAFNQTWYFRGCPPGYCVNSLSCSVSRNTPWCVCTKEYKGDRCDVRRISRGQFLGIFVTAMVLVGISVVIILVNVGRVVARSCQLPRFRKLQETPQPPQTPMPQMT</sequence>
<keyword evidence="5" id="KW-0472">Membrane</keyword>
<evidence type="ECO:0000256" key="4">
    <source>
        <dbReference type="PROSITE-ProRule" id="PRU00076"/>
    </source>
</evidence>
<reference evidence="8" key="1">
    <citation type="submission" date="2022-01" db="EMBL/GenBank/DDBJ databases">
        <authorList>
            <person name="Braso-Vives M."/>
        </authorList>
    </citation>
    <scope>NUCLEOTIDE SEQUENCE</scope>
</reference>
<evidence type="ECO:0000259" key="7">
    <source>
        <dbReference type="PROSITE" id="PS50026"/>
    </source>
</evidence>